<dbReference type="Proteomes" id="UP000745663">
    <property type="component" value="Unassembled WGS sequence"/>
</dbReference>
<protein>
    <submittedName>
        <fullName evidence="3">Ig-like domain-containing protein</fullName>
    </submittedName>
</protein>
<keyword evidence="4" id="KW-1185">Reference proteome</keyword>
<evidence type="ECO:0000313" key="3">
    <source>
        <dbReference type="EMBL" id="MBM5459092.1"/>
    </source>
</evidence>
<evidence type="ECO:0000313" key="4">
    <source>
        <dbReference type="Proteomes" id="UP000745663"/>
    </source>
</evidence>
<dbReference type="EMBL" id="JACOPV010000009">
    <property type="protein sequence ID" value="MBM5459092.1"/>
    <property type="molecule type" value="Genomic_DNA"/>
</dbReference>
<reference evidence="3 4" key="1">
    <citation type="submission" date="2020-08" db="EMBL/GenBank/DDBJ databases">
        <title>Description of novel Pseudomonas species.</title>
        <authorList>
            <person name="Duman M."/>
            <person name="Mulet M."/>
            <person name="Altun S."/>
            <person name="Saticioglu I.B."/>
            <person name="Lalucat J."/>
            <person name="Garcia-Valdes E."/>
        </authorList>
    </citation>
    <scope>NUCLEOTIDE SEQUENCE [LARGE SCALE GENOMIC DNA]</scope>
    <source>
        <strain evidence="3 4">P66</strain>
    </source>
</reference>
<name>A0ABS2BZN4_9PSED</name>
<feature type="domain" description="Big-1" evidence="2">
    <location>
        <begin position="4"/>
        <end position="95"/>
    </location>
</feature>
<dbReference type="SUPFAM" id="SSF49373">
    <property type="entry name" value="Invasin/intimin cell-adhesion fragments"/>
    <property type="match status" value="1"/>
</dbReference>
<dbReference type="InterPro" id="IPR013783">
    <property type="entry name" value="Ig-like_fold"/>
</dbReference>
<dbReference type="Gene3D" id="2.60.40.10">
    <property type="entry name" value="Immunoglobulins"/>
    <property type="match status" value="1"/>
</dbReference>
<organism evidence="3 4">
    <name type="scientific">Pseudomonas arcuscaelestis</name>
    <dbReference type="NCBI Taxonomy" id="2710591"/>
    <lineage>
        <taxon>Bacteria</taxon>
        <taxon>Pseudomonadati</taxon>
        <taxon>Pseudomonadota</taxon>
        <taxon>Gammaproteobacteria</taxon>
        <taxon>Pseudomonadales</taxon>
        <taxon>Pseudomonadaceae</taxon>
        <taxon>Pseudomonas</taxon>
    </lineage>
</organism>
<evidence type="ECO:0000256" key="1">
    <source>
        <dbReference type="ARBA" id="ARBA00010116"/>
    </source>
</evidence>
<dbReference type="InterPro" id="IPR008964">
    <property type="entry name" value="Invasin/intimin_cell_adhesion"/>
</dbReference>
<dbReference type="SMART" id="SM00634">
    <property type="entry name" value="BID_1"/>
    <property type="match status" value="1"/>
</dbReference>
<comment type="similarity">
    <text evidence="1">Belongs to the intimin/invasin family.</text>
</comment>
<accession>A0ABS2BZN4</accession>
<gene>
    <name evidence="3" type="ORF">H8F21_16105</name>
</gene>
<dbReference type="PROSITE" id="PS51127">
    <property type="entry name" value="BIG1"/>
    <property type="match status" value="1"/>
</dbReference>
<sequence>MPITITLSAAPPSIPANGSSTTITATVTDYYGVSIGAGTQVNWTTNLGTLSVPTSETDENGVAEVNLQSVPVVGSATVTATSSEGGVASILIPFSDYWIAISSLYTAWANNGAPYNCSAWSPAASTVNAGTTFTQSANCNQAQLAYRQDRQQSPITGVIRNVGGPVPLSQVVNVTAQQTATGTKEQPKPPEPTHPWTQCRYSISYNGSEGGSGYYVWAMAADGKNGALTWNTFLITTWFPGNPTQYTFEGVTYYRGAYRATVDGSPNYEICR</sequence>
<comment type="caution">
    <text evidence="3">The sequence shown here is derived from an EMBL/GenBank/DDBJ whole genome shotgun (WGS) entry which is preliminary data.</text>
</comment>
<dbReference type="InterPro" id="IPR003344">
    <property type="entry name" value="Big_1_dom"/>
</dbReference>
<dbReference type="Pfam" id="PF02369">
    <property type="entry name" value="Big_1"/>
    <property type="match status" value="1"/>
</dbReference>
<evidence type="ECO:0000259" key="2">
    <source>
        <dbReference type="PROSITE" id="PS51127"/>
    </source>
</evidence>
<proteinExistence type="inferred from homology"/>